<evidence type="ECO:0000256" key="2">
    <source>
        <dbReference type="ARBA" id="ARBA00022692"/>
    </source>
</evidence>
<evidence type="ECO:0000256" key="7">
    <source>
        <dbReference type="SAM" id="Phobius"/>
    </source>
</evidence>
<dbReference type="Gene3D" id="2.70.150.10">
    <property type="entry name" value="Calcium-transporting ATPase, cytoplasmic transduction domain A"/>
    <property type="match status" value="1"/>
</dbReference>
<name>A0ABQ6VEI5_9CORY</name>
<organism evidence="9 10">
    <name type="scientific">Corynebacterium zhongnanshanii</name>
    <dbReference type="NCBI Taxonomy" id="2768834"/>
    <lineage>
        <taxon>Bacteria</taxon>
        <taxon>Bacillati</taxon>
        <taxon>Actinomycetota</taxon>
        <taxon>Actinomycetes</taxon>
        <taxon>Mycobacteriales</taxon>
        <taxon>Corynebacteriaceae</taxon>
        <taxon>Corynebacterium</taxon>
    </lineage>
</organism>
<keyword evidence="2 7" id="KW-0812">Transmembrane</keyword>
<gene>
    <name evidence="9" type="ORF">F8377_00680</name>
</gene>
<dbReference type="InterPro" id="IPR023299">
    <property type="entry name" value="ATPase_P-typ_cyto_dom_N"/>
</dbReference>
<dbReference type="SUPFAM" id="SSF81665">
    <property type="entry name" value="Calcium ATPase, transmembrane domain M"/>
    <property type="match status" value="1"/>
</dbReference>
<dbReference type="SUPFAM" id="SSF56784">
    <property type="entry name" value="HAD-like"/>
    <property type="match status" value="1"/>
</dbReference>
<dbReference type="SUPFAM" id="SSF81660">
    <property type="entry name" value="Metal cation-transporting ATPase, ATP-binding domain N"/>
    <property type="match status" value="1"/>
</dbReference>
<dbReference type="Proteomes" id="UP000436181">
    <property type="component" value="Unassembled WGS sequence"/>
</dbReference>
<dbReference type="Pfam" id="PF00702">
    <property type="entry name" value="Hydrolase"/>
    <property type="match status" value="1"/>
</dbReference>
<evidence type="ECO:0000256" key="1">
    <source>
        <dbReference type="ARBA" id="ARBA00004651"/>
    </source>
</evidence>
<evidence type="ECO:0000256" key="6">
    <source>
        <dbReference type="ARBA" id="ARBA00023136"/>
    </source>
</evidence>
<feature type="transmembrane region" description="Helical" evidence="7">
    <location>
        <begin position="458"/>
        <end position="479"/>
    </location>
</feature>
<dbReference type="SUPFAM" id="SSF81653">
    <property type="entry name" value="Calcium ATPase, transduction domain A"/>
    <property type="match status" value="1"/>
</dbReference>
<comment type="subcellular location">
    <subcellularLocation>
        <location evidence="1">Cell membrane</location>
        <topology evidence="1">Multi-pass membrane protein</topology>
    </subcellularLocation>
</comment>
<sequence length="912" mass="99490">MADNNELLKVDQAIKQAREAARSAGLSGEDLAPAAHYSSEEHDSLQRMHGRGLTSLAYNVETFESAVSATKLQDALNEIDGVEAVVVYGTKQVWITAPDSINLTQIEQVFLDLGVDAWMSDSSLRRRIARMERPNAPRARRNVDAHRRAWAAAERMKRQNDAQVLLSKSRPFESTEVLFTARELITKTRLVVAILLGVPVIVLQLVGSLQFDYWQWVCLALATPVVLWSAWPFHRAALGGLRRGMSALDSASSAAIALAYLFSIYQLVTTHVGDVGWKSQQILLAATWSSPEYEGSLFFDVACGATILLLIGRLLSRRNTLRGRTLLNVLAISPHDTVTVVRKDRKDKKGKATKKDITVGEIRTGDDILIPNGMTFPADCEVISGKSLVDMGPVGGLHRVREVSVNDIVYAGARNHGATLKCRTVKTGSKTRLASMHRWVLNAARDENRLAQLSTRSASLLVPWALLFALIAFGIWWLITESVDAAMATSLSVLATVAPVALAMSAPLALRLGLWRAATEGALLRDTTTIHNLAQVESMVFNRVGTLTHGPMQVIGITAAQGENPDLVLRVASALVMESKHAVSKAIVRADREARDASAGGDEVPNWLEIGDVTITQGGVFEGVIEIPINGEMRNVPARLWRPSGVGELRDSRLAAAVESGGSPVVVSWKGKDRGVINLADSFKDDAPQAIDKLEELGLETYMLSRDPYPVARRLADSVGISTVLAGISPNRKEATVRALHSQGVSVGMVGDQDVLGALRVADIGILMGSADRVDAVAAEIDGAADVVLLREDVEAVPEIVNLVRHIRNTVDWNIWLSWGYNIVTLVLAMCGLLNPLLATLCMLASSSLIEFRSARILRRSYARTMLRSTHAWQSWVAQFRDLREMRKRSKLRAEAIEFAQRDAAEADASER</sequence>
<dbReference type="EMBL" id="WBZJ01000001">
    <property type="protein sequence ID" value="KAB3522733.1"/>
    <property type="molecule type" value="Genomic_DNA"/>
</dbReference>
<dbReference type="RefSeq" id="WP_151842277.1">
    <property type="nucleotide sequence ID" value="NZ_CP061033.1"/>
</dbReference>
<feature type="transmembrane region" description="Helical" evidence="7">
    <location>
        <begin position="245"/>
        <end position="268"/>
    </location>
</feature>
<dbReference type="Gene3D" id="3.40.50.1000">
    <property type="entry name" value="HAD superfamily/HAD-like"/>
    <property type="match status" value="1"/>
</dbReference>
<feature type="domain" description="P-type ATPase A" evidence="8">
    <location>
        <begin position="337"/>
        <end position="438"/>
    </location>
</feature>
<dbReference type="NCBIfam" id="TIGR01494">
    <property type="entry name" value="ATPase_P-type"/>
    <property type="match status" value="1"/>
</dbReference>
<evidence type="ECO:0000313" key="10">
    <source>
        <dbReference type="Proteomes" id="UP000436181"/>
    </source>
</evidence>
<keyword evidence="10" id="KW-1185">Reference proteome</keyword>
<feature type="transmembrane region" description="Helical" evidence="7">
    <location>
        <begin position="190"/>
        <end position="207"/>
    </location>
</feature>
<keyword evidence="4" id="KW-1278">Translocase</keyword>
<dbReference type="Pfam" id="PF00122">
    <property type="entry name" value="E1-E2_ATPase"/>
    <property type="match status" value="1"/>
</dbReference>
<accession>A0ABQ6VEI5</accession>
<protein>
    <submittedName>
        <fullName evidence="9">Cation-translocating P-type ATPase</fullName>
    </submittedName>
</protein>
<dbReference type="InterPro" id="IPR008250">
    <property type="entry name" value="ATPase_P-typ_transduc_dom_A_sf"/>
</dbReference>
<evidence type="ECO:0000256" key="3">
    <source>
        <dbReference type="ARBA" id="ARBA00022723"/>
    </source>
</evidence>
<feature type="transmembrane region" description="Helical" evidence="7">
    <location>
        <begin position="213"/>
        <end position="233"/>
    </location>
</feature>
<dbReference type="PANTHER" id="PTHR43520:SF8">
    <property type="entry name" value="P-TYPE CU(+) TRANSPORTER"/>
    <property type="match status" value="1"/>
</dbReference>
<dbReference type="InterPro" id="IPR001757">
    <property type="entry name" value="P_typ_ATPase"/>
</dbReference>
<evidence type="ECO:0000256" key="5">
    <source>
        <dbReference type="ARBA" id="ARBA00022989"/>
    </source>
</evidence>
<feature type="transmembrane region" description="Helical" evidence="7">
    <location>
        <begin position="297"/>
        <end position="315"/>
    </location>
</feature>
<evidence type="ECO:0000313" key="9">
    <source>
        <dbReference type="EMBL" id="KAB3522733.1"/>
    </source>
</evidence>
<reference evidence="9 10" key="1">
    <citation type="submission" date="2019-10" db="EMBL/GenBank/DDBJ databases">
        <title>Corynebacterium sp novel species isolated from the respiratory tract of Marmot.</title>
        <authorList>
            <person name="Zhang G."/>
        </authorList>
    </citation>
    <scope>NUCLEOTIDE SEQUENCE [LARGE SCALE GENOMIC DNA]</scope>
    <source>
        <strain evidence="9 10">336</strain>
    </source>
</reference>
<feature type="transmembrane region" description="Helical" evidence="7">
    <location>
        <begin position="485"/>
        <end position="510"/>
    </location>
</feature>
<dbReference type="Gene3D" id="3.40.1110.10">
    <property type="entry name" value="Calcium-transporting ATPase, cytoplasmic domain N"/>
    <property type="match status" value="1"/>
</dbReference>
<dbReference type="InterPro" id="IPR023214">
    <property type="entry name" value="HAD_sf"/>
</dbReference>
<dbReference type="InterPro" id="IPR059000">
    <property type="entry name" value="ATPase_P-type_domA"/>
</dbReference>
<dbReference type="PANTHER" id="PTHR43520">
    <property type="entry name" value="ATP7, ISOFORM B"/>
    <property type="match status" value="1"/>
</dbReference>
<evidence type="ECO:0000259" key="8">
    <source>
        <dbReference type="Pfam" id="PF00122"/>
    </source>
</evidence>
<keyword evidence="3" id="KW-0479">Metal-binding</keyword>
<evidence type="ECO:0000256" key="4">
    <source>
        <dbReference type="ARBA" id="ARBA00022967"/>
    </source>
</evidence>
<comment type="caution">
    <text evidence="9">The sequence shown here is derived from an EMBL/GenBank/DDBJ whole genome shotgun (WGS) entry which is preliminary data.</text>
</comment>
<keyword evidence="6 7" id="KW-0472">Membrane</keyword>
<proteinExistence type="predicted"/>
<dbReference type="InterPro" id="IPR023298">
    <property type="entry name" value="ATPase_P-typ_TM_dom_sf"/>
</dbReference>
<keyword evidence="5 7" id="KW-1133">Transmembrane helix</keyword>
<feature type="transmembrane region" description="Helical" evidence="7">
    <location>
        <begin position="813"/>
        <end position="830"/>
    </location>
</feature>
<dbReference type="InterPro" id="IPR036412">
    <property type="entry name" value="HAD-like_sf"/>
</dbReference>